<sequence length="194" mass="21825">MYFRLLSASLLSRDEDVSLTRSAFEEKVLDAIQYSYYNFYIIKTLADKKYSSNLSKVYLVGGTCRIPYIQNLFKEIFGENKVIIPNNLQEITATGALIHGLMILNGEIKPVLQRKGTKRHLDGDDSVNEPMDNNAGIDPPKKTGNEPSDVSVIENEKQFTVDFELPQFYERTNNSHKPQIPATMVTASATGMPI</sequence>
<name>A0AC34PWK1_9BILA</name>
<dbReference type="WBParaSite" id="JU765_v2.g10692.t1">
    <property type="protein sequence ID" value="JU765_v2.g10692.t1"/>
    <property type="gene ID" value="JU765_v2.g10692"/>
</dbReference>
<evidence type="ECO:0000313" key="2">
    <source>
        <dbReference type="WBParaSite" id="JU765_v2.g10692.t1"/>
    </source>
</evidence>
<accession>A0AC34PWK1</accession>
<evidence type="ECO:0000313" key="1">
    <source>
        <dbReference type="Proteomes" id="UP000887576"/>
    </source>
</evidence>
<dbReference type="Proteomes" id="UP000887576">
    <property type="component" value="Unplaced"/>
</dbReference>
<organism evidence="1 2">
    <name type="scientific">Panagrolaimus sp. JU765</name>
    <dbReference type="NCBI Taxonomy" id="591449"/>
    <lineage>
        <taxon>Eukaryota</taxon>
        <taxon>Metazoa</taxon>
        <taxon>Ecdysozoa</taxon>
        <taxon>Nematoda</taxon>
        <taxon>Chromadorea</taxon>
        <taxon>Rhabditida</taxon>
        <taxon>Tylenchina</taxon>
        <taxon>Panagrolaimomorpha</taxon>
        <taxon>Panagrolaimoidea</taxon>
        <taxon>Panagrolaimidae</taxon>
        <taxon>Panagrolaimus</taxon>
    </lineage>
</organism>
<reference evidence="2" key="1">
    <citation type="submission" date="2022-11" db="UniProtKB">
        <authorList>
            <consortium name="WormBaseParasite"/>
        </authorList>
    </citation>
    <scope>IDENTIFICATION</scope>
</reference>
<protein>
    <submittedName>
        <fullName evidence="2">Heat shock protein 70</fullName>
    </submittedName>
</protein>
<proteinExistence type="predicted"/>